<dbReference type="EMBL" id="ML122250">
    <property type="protein sequence ID" value="RPD66977.1"/>
    <property type="molecule type" value="Genomic_DNA"/>
</dbReference>
<gene>
    <name evidence="3" type="ORF">L227DRAFT_596861</name>
</gene>
<evidence type="ECO:0000256" key="1">
    <source>
        <dbReference type="SAM" id="MobiDB-lite"/>
    </source>
</evidence>
<dbReference type="PANTHER" id="PTHR23330:SF9">
    <property type="entry name" value="PROLINE-RICH PROTEIN 11"/>
    <property type="match status" value="1"/>
</dbReference>
<protein>
    <recommendedName>
        <fullName evidence="2">Peroxisome membrane anchor protein Pex14p N-terminal domain-containing protein</fullName>
    </recommendedName>
</protein>
<accession>A0A5C2SV45</accession>
<feature type="domain" description="Peroxisome membrane anchor protein Pex14p N-terminal" evidence="2">
    <location>
        <begin position="42"/>
        <end position="86"/>
    </location>
</feature>
<dbReference type="InterPro" id="IPR006785">
    <property type="entry name" value="Pex14_N"/>
</dbReference>
<dbReference type="AlphaFoldDB" id="A0A5C2SV45"/>
<dbReference type="Pfam" id="PF04695">
    <property type="entry name" value="Pex14_N"/>
    <property type="match status" value="1"/>
</dbReference>
<organism evidence="3 4">
    <name type="scientific">Lentinus tigrinus ALCF2SS1-6</name>
    <dbReference type="NCBI Taxonomy" id="1328759"/>
    <lineage>
        <taxon>Eukaryota</taxon>
        <taxon>Fungi</taxon>
        <taxon>Dikarya</taxon>
        <taxon>Basidiomycota</taxon>
        <taxon>Agaricomycotina</taxon>
        <taxon>Agaricomycetes</taxon>
        <taxon>Polyporales</taxon>
        <taxon>Polyporaceae</taxon>
        <taxon>Lentinus</taxon>
    </lineage>
</organism>
<proteinExistence type="predicted"/>
<evidence type="ECO:0000313" key="3">
    <source>
        <dbReference type="EMBL" id="RPD66977.1"/>
    </source>
</evidence>
<dbReference type="Gene3D" id="1.10.10.10">
    <property type="entry name" value="Winged helix-like DNA-binding domain superfamily/Winged helix DNA-binding domain"/>
    <property type="match status" value="1"/>
</dbReference>
<feature type="compositionally biased region" description="Pro residues" evidence="1">
    <location>
        <begin position="27"/>
        <end position="39"/>
    </location>
</feature>
<feature type="compositionally biased region" description="Pro residues" evidence="1">
    <location>
        <begin position="269"/>
        <end position="291"/>
    </location>
</feature>
<dbReference type="Proteomes" id="UP000313359">
    <property type="component" value="Unassembled WGS sequence"/>
</dbReference>
<reference evidence="3" key="1">
    <citation type="journal article" date="2018" name="Genome Biol. Evol.">
        <title>Genomics and development of Lentinus tigrinus, a white-rot wood-decaying mushroom with dimorphic fruiting bodies.</title>
        <authorList>
            <person name="Wu B."/>
            <person name="Xu Z."/>
            <person name="Knudson A."/>
            <person name="Carlson A."/>
            <person name="Chen N."/>
            <person name="Kovaka S."/>
            <person name="LaButti K."/>
            <person name="Lipzen A."/>
            <person name="Pennachio C."/>
            <person name="Riley R."/>
            <person name="Schakwitz W."/>
            <person name="Umezawa K."/>
            <person name="Ohm R.A."/>
            <person name="Grigoriev I.V."/>
            <person name="Nagy L.G."/>
            <person name="Gibbons J."/>
            <person name="Hibbett D."/>
        </authorList>
    </citation>
    <scope>NUCLEOTIDE SEQUENCE [LARGE SCALE GENOMIC DNA]</scope>
    <source>
        <strain evidence="3">ALCF2SS1-6</strain>
    </source>
</reference>
<keyword evidence="4" id="KW-1185">Reference proteome</keyword>
<dbReference type="PANTHER" id="PTHR23330">
    <property type="entry name" value="P300 TRANSCRIPTIONAL COFACTOR JMY-RELATED"/>
    <property type="match status" value="1"/>
</dbReference>
<feature type="region of interest" description="Disordered" evidence="1">
    <location>
        <begin position="1"/>
        <end position="62"/>
    </location>
</feature>
<feature type="region of interest" description="Disordered" evidence="1">
    <location>
        <begin position="264"/>
        <end position="308"/>
    </location>
</feature>
<dbReference type="STRING" id="1328759.A0A5C2SV45"/>
<evidence type="ECO:0000259" key="2">
    <source>
        <dbReference type="Pfam" id="PF04695"/>
    </source>
</evidence>
<name>A0A5C2SV45_9APHY</name>
<evidence type="ECO:0000313" key="4">
    <source>
        <dbReference type="Proteomes" id="UP000313359"/>
    </source>
</evidence>
<sequence>MADEDKTAAQSPPPAPATEPAAESSPDLPPAQSDPPPPASTDRTELIQRARAFLTSPQVRHEDATAKRRFLAEKGLTDAEIEGLLYEVSPPAPPLPPRTYPQPPPSKVPYLLLNVFRAFTWIAGSSAALLLAYFRFLYPKIAQTYQARLSLRTHRKALLERLTHSLEDLKATQQSTFAVLPQPDLFREPAKYAECHGLEQLAAAAGDDKDAPPAVLLRCAIEDCSKAGLKATSAELFRALEAKLPWIAEEGVQFEETLWQTLTTTPSFQPAPPPPSTTPAPTPAPAPPPTPDTVWTYTPPSPPPPPALLTSLTALKSALPPPPPDQPKFQHTFHALSGLTGYIAAQTYAHAHAHTFRAPGVGLGPALSPEEEDVRREIRALKGLVLNRRAFMPRAGLPRPGLPLPAGGDGAAAAAAVTATPA</sequence>
<dbReference type="OrthoDB" id="441517at2759"/>
<dbReference type="InterPro" id="IPR036388">
    <property type="entry name" value="WH-like_DNA-bd_sf"/>
</dbReference>